<dbReference type="InterPro" id="IPR036987">
    <property type="entry name" value="SRA-YDG_sf"/>
</dbReference>
<dbReference type="SUPFAM" id="SSF88697">
    <property type="entry name" value="PUA domain-like"/>
    <property type="match status" value="1"/>
</dbReference>
<dbReference type="InterPro" id="IPR003105">
    <property type="entry name" value="SRA_YDG"/>
</dbReference>
<dbReference type="GO" id="GO:0016567">
    <property type="term" value="P:protein ubiquitination"/>
    <property type="evidence" value="ECO:0007669"/>
    <property type="project" value="TreeGrafter"/>
</dbReference>
<dbReference type="PANTHER" id="PTHR14140">
    <property type="entry name" value="E3 UBIQUITIN-PROTEIN LIGASE UHRF-RELATED"/>
    <property type="match status" value="1"/>
</dbReference>
<protein>
    <submittedName>
        <fullName evidence="5">7475_t:CDS:1</fullName>
    </submittedName>
</protein>
<dbReference type="PANTHER" id="PTHR14140:SF27">
    <property type="entry name" value="OS04G0289800 PROTEIN"/>
    <property type="match status" value="1"/>
</dbReference>
<comment type="subcellular location">
    <subcellularLocation>
        <location evidence="2">Nucleus</location>
    </subcellularLocation>
</comment>
<dbReference type="PROSITE" id="PS51015">
    <property type="entry name" value="YDG"/>
    <property type="match status" value="1"/>
</dbReference>
<dbReference type="Pfam" id="PF02182">
    <property type="entry name" value="SAD_SRA"/>
    <property type="match status" value="1"/>
</dbReference>
<feature type="region of interest" description="Disordered" evidence="3">
    <location>
        <begin position="36"/>
        <end position="82"/>
    </location>
</feature>
<dbReference type="Gene3D" id="2.30.280.10">
    <property type="entry name" value="SRA-YDG"/>
    <property type="match status" value="1"/>
</dbReference>
<proteinExistence type="predicted"/>
<evidence type="ECO:0000313" key="5">
    <source>
        <dbReference type="EMBL" id="CAG8544204.1"/>
    </source>
</evidence>
<gene>
    <name evidence="5" type="ORF">FCALED_LOCUS5792</name>
</gene>
<dbReference type="EMBL" id="CAJVPQ010001298">
    <property type="protein sequence ID" value="CAG8544204.1"/>
    <property type="molecule type" value="Genomic_DNA"/>
</dbReference>
<reference evidence="5" key="1">
    <citation type="submission" date="2021-06" db="EMBL/GenBank/DDBJ databases">
        <authorList>
            <person name="Kallberg Y."/>
            <person name="Tangrot J."/>
            <person name="Rosling A."/>
        </authorList>
    </citation>
    <scope>NUCLEOTIDE SEQUENCE</scope>
    <source>
        <strain evidence="5">UK204</strain>
    </source>
</reference>
<dbReference type="FunFam" id="2.30.280.10:FF:000005">
    <property type="entry name" value="E3 ubiquitin-protein ligase UHRF1"/>
    <property type="match status" value="1"/>
</dbReference>
<feature type="compositionally biased region" description="Basic and acidic residues" evidence="3">
    <location>
        <begin position="70"/>
        <end position="82"/>
    </location>
</feature>
<dbReference type="Proteomes" id="UP000789570">
    <property type="component" value="Unassembled WGS sequence"/>
</dbReference>
<dbReference type="GO" id="GO:0044027">
    <property type="term" value="P:negative regulation of gene expression via chromosomal CpG island methylation"/>
    <property type="evidence" value="ECO:0007669"/>
    <property type="project" value="TreeGrafter"/>
</dbReference>
<evidence type="ECO:0000256" key="1">
    <source>
        <dbReference type="ARBA" id="ARBA00023242"/>
    </source>
</evidence>
<dbReference type="AlphaFoldDB" id="A0A9N9AUX9"/>
<dbReference type="OrthoDB" id="2270193at2759"/>
<feature type="domain" description="YDG" evidence="4">
    <location>
        <begin position="128"/>
        <end position="280"/>
    </location>
</feature>
<evidence type="ECO:0000256" key="2">
    <source>
        <dbReference type="PROSITE-ProRule" id="PRU00358"/>
    </source>
</evidence>
<keyword evidence="6" id="KW-1185">Reference proteome</keyword>
<name>A0A9N9AUX9_9GLOM</name>
<dbReference type="SMART" id="SM00466">
    <property type="entry name" value="SRA"/>
    <property type="match status" value="1"/>
</dbReference>
<comment type="caution">
    <text evidence="5">The sequence shown here is derived from an EMBL/GenBank/DDBJ whole genome shotgun (WGS) entry which is preliminary data.</text>
</comment>
<dbReference type="InterPro" id="IPR015947">
    <property type="entry name" value="PUA-like_sf"/>
</dbReference>
<evidence type="ECO:0000313" key="6">
    <source>
        <dbReference type="Proteomes" id="UP000789570"/>
    </source>
</evidence>
<accession>A0A9N9AUX9</accession>
<dbReference type="InterPro" id="IPR045134">
    <property type="entry name" value="UHRF1/2-like"/>
</dbReference>
<dbReference type="GO" id="GO:0061630">
    <property type="term" value="F:ubiquitin protein ligase activity"/>
    <property type="evidence" value="ECO:0007669"/>
    <property type="project" value="TreeGrafter"/>
</dbReference>
<evidence type="ECO:0000256" key="3">
    <source>
        <dbReference type="SAM" id="MobiDB-lite"/>
    </source>
</evidence>
<dbReference type="GO" id="GO:0005634">
    <property type="term" value="C:nucleus"/>
    <property type="evidence" value="ECO:0007669"/>
    <property type="project" value="UniProtKB-SubCell"/>
</dbReference>
<feature type="compositionally biased region" description="Basic and acidic residues" evidence="3">
    <location>
        <begin position="53"/>
        <end position="62"/>
    </location>
</feature>
<feature type="compositionally biased region" description="Basic residues" evidence="3">
    <location>
        <begin position="37"/>
        <end position="52"/>
    </location>
</feature>
<evidence type="ECO:0000259" key="4">
    <source>
        <dbReference type="PROSITE" id="PS51015"/>
    </source>
</evidence>
<keyword evidence="1 2" id="KW-0539">Nucleus</keyword>
<sequence length="304" mass="34798">MTSEYEKKRLENIEANKRILRELGLERPPPVLPIVANKKKTVKTNKNKHKHKYVSENEDTNKPNKRRLRQKGDDVISRDEKDSRVRRSSRLAKLPVKVIAEVSFDFDETYRSKNAEWRKNRPDPKQFGEITGVQVGAWWPTRMECSHHGVHAPTVAGIAFVEDEGAYSVALSGGYEDDVDWGEAFTYTGSGGRDLKGTKQRPKNLRTAPQTRDQVLAAGNKALKISCETSKPVRVIRGYNLNNEYSPEEGYRYDGLYTVEKWWEEIGLAGFRVYKYAFKRIPGQLPLGTCEKSWSDSEVEDNDD</sequence>
<organism evidence="5 6">
    <name type="scientific">Funneliformis caledonium</name>
    <dbReference type="NCBI Taxonomy" id="1117310"/>
    <lineage>
        <taxon>Eukaryota</taxon>
        <taxon>Fungi</taxon>
        <taxon>Fungi incertae sedis</taxon>
        <taxon>Mucoromycota</taxon>
        <taxon>Glomeromycotina</taxon>
        <taxon>Glomeromycetes</taxon>
        <taxon>Glomerales</taxon>
        <taxon>Glomeraceae</taxon>
        <taxon>Funneliformis</taxon>
    </lineage>
</organism>